<dbReference type="EMBL" id="BPLR01004700">
    <property type="protein sequence ID" value="GIX96818.1"/>
    <property type="molecule type" value="Genomic_DNA"/>
</dbReference>
<gene>
    <name evidence="1" type="ORF">CEXT_812281</name>
</gene>
<evidence type="ECO:0000313" key="1">
    <source>
        <dbReference type="EMBL" id="GIX96818.1"/>
    </source>
</evidence>
<evidence type="ECO:0000313" key="2">
    <source>
        <dbReference type="Proteomes" id="UP001054945"/>
    </source>
</evidence>
<organism evidence="1 2">
    <name type="scientific">Caerostris extrusa</name>
    <name type="common">Bark spider</name>
    <name type="synonym">Caerostris bankana</name>
    <dbReference type="NCBI Taxonomy" id="172846"/>
    <lineage>
        <taxon>Eukaryota</taxon>
        <taxon>Metazoa</taxon>
        <taxon>Ecdysozoa</taxon>
        <taxon>Arthropoda</taxon>
        <taxon>Chelicerata</taxon>
        <taxon>Arachnida</taxon>
        <taxon>Araneae</taxon>
        <taxon>Araneomorphae</taxon>
        <taxon>Entelegynae</taxon>
        <taxon>Araneoidea</taxon>
        <taxon>Araneidae</taxon>
        <taxon>Caerostris</taxon>
    </lineage>
</organism>
<comment type="caution">
    <text evidence="1">The sequence shown here is derived from an EMBL/GenBank/DDBJ whole genome shotgun (WGS) entry which is preliminary data.</text>
</comment>
<dbReference type="Proteomes" id="UP001054945">
    <property type="component" value="Unassembled WGS sequence"/>
</dbReference>
<keyword evidence="2" id="KW-1185">Reference proteome</keyword>
<sequence>MSRLKLFSDPPFQMFRNFNSSAGLGGTIRLGSIIEYKLEMEAWTLQRFLDAALTDRRKEFDLLHVEDFWRVGVVSLKEDFGNHLHWGCELNFRLRLPFPRKSDSLRELSVVWFKFWDYIEMFYIN</sequence>
<proteinExistence type="predicted"/>
<dbReference type="AlphaFoldDB" id="A0AAV4PKI7"/>
<accession>A0AAV4PKI7</accession>
<protein>
    <submittedName>
        <fullName evidence="1">Uncharacterized protein</fullName>
    </submittedName>
</protein>
<name>A0AAV4PKI7_CAEEX</name>
<reference evidence="1 2" key="1">
    <citation type="submission" date="2021-06" db="EMBL/GenBank/DDBJ databases">
        <title>Caerostris extrusa draft genome.</title>
        <authorList>
            <person name="Kono N."/>
            <person name="Arakawa K."/>
        </authorList>
    </citation>
    <scope>NUCLEOTIDE SEQUENCE [LARGE SCALE GENOMIC DNA]</scope>
</reference>